<feature type="region of interest" description="Disordered" evidence="1">
    <location>
        <begin position="65"/>
        <end position="84"/>
    </location>
</feature>
<accession>A0A182E7T1</accession>
<proteinExistence type="predicted"/>
<dbReference type="InterPro" id="IPR036397">
    <property type="entry name" value="RNaseH_sf"/>
</dbReference>
<dbReference type="InterPro" id="IPR012337">
    <property type="entry name" value="RNaseH-like_sf"/>
</dbReference>
<dbReference type="WBParaSite" id="nOo.2.0.1.t04078-RA">
    <property type="protein sequence ID" value="nOo.2.0.1.t04078-RA"/>
    <property type="gene ID" value="nOo.2.0.1.g04078"/>
</dbReference>
<organism evidence="5">
    <name type="scientific">Onchocerca ochengi</name>
    <name type="common">Filarial nematode worm</name>
    <dbReference type="NCBI Taxonomy" id="42157"/>
    <lineage>
        <taxon>Eukaryota</taxon>
        <taxon>Metazoa</taxon>
        <taxon>Ecdysozoa</taxon>
        <taxon>Nematoda</taxon>
        <taxon>Chromadorea</taxon>
        <taxon>Rhabditida</taxon>
        <taxon>Spirurina</taxon>
        <taxon>Spiruromorpha</taxon>
        <taxon>Filarioidea</taxon>
        <taxon>Onchocercidae</taxon>
        <taxon>Onchocerca</taxon>
    </lineage>
</organism>
<reference evidence="5" key="1">
    <citation type="submission" date="2016-06" db="UniProtKB">
        <authorList>
            <consortium name="WormBaseParasite"/>
        </authorList>
    </citation>
    <scope>IDENTIFICATION</scope>
</reference>
<dbReference type="PROSITE" id="PS50822">
    <property type="entry name" value="PIWI"/>
    <property type="match status" value="1"/>
</dbReference>
<dbReference type="SMART" id="SM00950">
    <property type="entry name" value="Piwi"/>
    <property type="match status" value="1"/>
</dbReference>
<feature type="compositionally biased region" description="Basic residues" evidence="1">
    <location>
        <begin position="32"/>
        <end position="42"/>
    </location>
</feature>
<feature type="region of interest" description="Disordered" evidence="1">
    <location>
        <begin position="1"/>
        <end position="42"/>
    </location>
</feature>
<gene>
    <name evidence="3" type="ORF">NOO_LOCUS4078</name>
</gene>
<dbReference type="Gene3D" id="2.170.260.10">
    <property type="entry name" value="paz domain"/>
    <property type="match status" value="1"/>
</dbReference>
<keyword evidence="4" id="KW-1185">Reference proteome</keyword>
<evidence type="ECO:0000313" key="5">
    <source>
        <dbReference type="WBParaSite" id="nOo.2.0.1.t04078-RA"/>
    </source>
</evidence>
<dbReference type="OrthoDB" id="10252740at2759"/>
<dbReference type="SUPFAM" id="SSF101690">
    <property type="entry name" value="PAZ domain"/>
    <property type="match status" value="1"/>
</dbReference>
<reference evidence="3 4" key="2">
    <citation type="submission" date="2018-08" db="EMBL/GenBank/DDBJ databases">
        <authorList>
            <person name="Laetsch R D."/>
            <person name="Stevens L."/>
            <person name="Kumar S."/>
            <person name="Blaxter L. M."/>
        </authorList>
    </citation>
    <scope>NUCLEOTIDE SEQUENCE [LARGE SCALE GENOMIC DNA]</scope>
</reference>
<dbReference type="GO" id="GO:0003676">
    <property type="term" value="F:nucleic acid binding"/>
    <property type="evidence" value="ECO:0007669"/>
    <property type="project" value="InterPro"/>
</dbReference>
<feature type="domain" description="Piwi" evidence="2">
    <location>
        <begin position="671"/>
        <end position="962"/>
    </location>
</feature>
<protein>
    <submittedName>
        <fullName evidence="5">Piwi domain-containing protein</fullName>
    </submittedName>
</protein>
<sequence length="1003" mass="114905">MDGVRKAKRVAKEDCPGNNYPGRDTMSDRSRGRGRPKHHRNYRNINASQNFGSRTRTAKVMRRLTANRTEEERPSANDERNSKSALNMTPLCQNFKAVNGSRCSSDSVPENISSRSPIDNIQQRASSASTVLPRLSPAKIQQKIIAKTNIYPLEIIDRIVYRYDVRIEACSERPHTVNAAKIDLCRGRQDPFRAKKCMFLINMALRRYRQLREFAYAYDMTSTLFTNQSLDLKEVSEITISSNDSQESQELFGNNVKISINISECREFAHTFHTADFNSSITRDILAQDHSLRQFYEILTNQHGLRSGLYFSFGFGRLYQEKDNSIKLKDGIQLLLGADKSVRFIEGNKSTGLVPALVLDGRKTPFFNEETLINFAAEIYNPGVPNPSIPCLDGRKFQDFIRYVGPTIRNLRLLRLNNTKTFIANGLSTQPVKNLRSERMSLMEAYKRLGISIRPDLPAVVLKSRSNQVFFPFEILYVSPNQKVPDAKLRPAQKQAIIKNSVIAPDVRHKEIQRHMEALNLSGREFNPILAAFGVRISKKPMEVEANRRIPPQICYNSKSIMNVTPNKASWNAGNNHFAAPAKIDNFHLFYDEDCDEKVMMNFFHSICNTAVKRGININKKFKKKVCSSDLEANIKKVIVEFSGETNFFMYVDNKQHTHDELKLYEVLYQVVTQHVKYSTVANKTHSFENIINKMNVKNFGHNYHTVPESYAIKRWLSSGNTLVIGYDVCHPEPQSAVERRLNLISTQPSVIGFSFNAAKDPETFIGDYAFHEPRQEQVTSYILECRIFHILKLFREMRRKLPTLIVITRDGVSEGQHKMVMMDELEAIRAGIQNYANYSKKTDYKPKIVLLIAVKRHNKRFFIETEKGEVQNCLPGTVIDHTVTRVDATEIFMQSHNVIKGTGKMPAYTLLVNEADMEMDELQAFINALCYSHQIITSAVSLPEPVYQADEWAKRGRNNFRAMYERKPDNLPRKPNGKVDWDEVTNKLCYMDGKLELTRSNA</sequence>
<dbReference type="Pfam" id="PF02171">
    <property type="entry name" value="Piwi"/>
    <property type="match status" value="1"/>
</dbReference>
<dbReference type="STRING" id="42157.A0A182E7T1"/>
<dbReference type="Gene3D" id="3.30.420.10">
    <property type="entry name" value="Ribonuclease H-like superfamily/Ribonuclease H"/>
    <property type="match status" value="1"/>
</dbReference>
<dbReference type="EMBL" id="UYRW01000864">
    <property type="protein sequence ID" value="VDK71643.1"/>
    <property type="molecule type" value="Genomic_DNA"/>
</dbReference>
<dbReference type="PANTHER" id="PTHR22891">
    <property type="entry name" value="EUKARYOTIC TRANSLATION INITIATION FACTOR 2C"/>
    <property type="match status" value="1"/>
</dbReference>
<evidence type="ECO:0000259" key="2">
    <source>
        <dbReference type="PROSITE" id="PS50822"/>
    </source>
</evidence>
<dbReference type="Gene3D" id="3.40.50.2300">
    <property type="match status" value="1"/>
</dbReference>
<dbReference type="InterPro" id="IPR036085">
    <property type="entry name" value="PAZ_dom_sf"/>
</dbReference>
<dbReference type="AlphaFoldDB" id="A0A182E7T1"/>
<name>A0A182E7T1_ONCOC</name>
<dbReference type="InterPro" id="IPR003165">
    <property type="entry name" value="Piwi"/>
</dbReference>
<feature type="compositionally biased region" description="Basic and acidic residues" evidence="1">
    <location>
        <begin position="68"/>
        <end position="82"/>
    </location>
</feature>
<evidence type="ECO:0000256" key="1">
    <source>
        <dbReference type="SAM" id="MobiDB-lite"/>
    </source>
</evidence>
<evidence type="ECO:0000313" key="3">
    <source>
        <dbReference type="EMBL" id="VDK71643.1"/>
    </source>
</evidence>
<dbReference type="SUPFAM" id="SSF53098">
    <property type="entry name" value="Ribonuclease H-like"/>
    <property type="match status" value="1"/>
</dbReference>
<evidence type="ECO:0000313" key="4">
    <source>
        <dbReference type="Proteomes" id="UP000271087"/>
    </source>
</evidence>
<dbReference type="Proteomes" id="UP000271087">
    <property type="component" value="Unassembled WGS sequence"/>
</dbReference>